<name>A0A6L3VEY7_9ACTN</name>
<sequence length="61" mass="7274">MSLFQRFSRARAGRRTSAAERRRTPSFREMRARMRTEKAEADLLATEERIHLEAARIRRGR</sequence>
<feature type="region of interest" description="Disordered" evidence="1">
    <location>
        <begin position="1"/>
        <end position="27"/>
    </location>
</feature>
<evidence type="ECO:0000313" key="2">
    <source>
        <dbReference type="EMBL" id="KAB2364122.1"/>
    </source>
</evidence>
<dbReference type="RefSeq" id="WP_151545870.1">
    <property type="nucleotide sequence ID" value="NZ_WBMR01000227.1"/>
</dbReference>
<proteinExistence type="predicted"/>
<comment type="caution">
    <text evidence="2">The sequence shown here is derived from an EMBL/GenBank/DDBJ whole genome shotgun (WGS) entry which is preliminary data.</text>
</comment>
<evidence type="ECO:0000256" key="1">
    <source>
        <dbReference type="SAM" id="MobiDB-lite"/>
    </source>
</evidence>
<reference evidence="2 3" key="1">
    <citation type="submission" date="2019-09" db="EMBL/GenBank/DDBJ databases">
        <title>Actinomadura physcomitrii sp. nov., a novel actinomycete isolated from moss [Physcomitrium sphaericum (Ludw) Fuernr].</title>
        <authorList>
            <person name="Liu C."/>
            <person name="Zhuang X."/>
        </authorList>
    </citation>
    <scope>NUCLEOTIDE SEQUENCE [LARGE SCALE GENOMIC DNA]</scope>
    <source>
        <strain evidence="2 3">CYP1-1B</strain>
    </source>
</reference>
<dbReference type="EMBL" id="WBMR01000227">
    <property type="protein sequence ID" value="KAB2364122.1"/>
    <property type="molecule type" value="Genomic_DNA"/>
</dbReference>
<dbReference type="Proteomes" id="UP000483004">
    <property type="component" value="Unassembled WGS sequence"/>
</dbReference>
<dbReference type="AlphaFoldDB" id="A0A6L3VEY7"/>
<accession>A0A6L3VEY7</accession>
<gene>
    <name evidence="2" type="ORF">F9B16_42135</name>
</gene>
<keyword evidence="3" id="KW-1185">Reference proteome</keyword>
<dbReference type="OrthoDB" id="3483174at2"/>
<feature type="compositionally biased region" description="Basic and acidic residues" evidence="1">
    <location>
        <begin position="17"/>
        <end position="27"/>
    </location>
</feature>
<protein>
    <submittedName>
        <fullName evidence="2">Uncharacterized protein</fullName>
    </submittedName>
</protein>
<evidence type="ECO:0000313" key="3">
    <source>
        <dbReference type="Proteomes" id="UP000483004"/>
    </source>
</evidence>
<organism evidence="2 3">
    <name type="scientific">Actinomadura montaniterrae</name>
    <dbReference type="NCBI Taxonomy" id="1803903"/>
    <lineage>
        <taxon>Bacteria</taxon>
        <taxon>Bacillati</taxon>
        <taxon>Actinomycetota</taxon>
        <taxon>Actinomycetes</taxon>
        <taxon>Streptosporangiales</taxon>
        <taxon>Thermomonosporaceae</taxon>
        <taxon>Actinomadura</taxon>
    </lineage>
</organism>